<feature type="coiled-coil region" evidence="3">
    <location>
        <begin position="910"/>
        <end position="937"/>
    </location>
</feature>
<dbReference type="SMART" id="SM00164">
    <property type="entry name" value="TBC"/>
    <property type="match status" value="1"/>
</dbReference>
<feature type="compositionally biased region" description="Polar residues" evidence="4">
    <location>
        <begin position="818"/>
        <end position="831"/>
    </location>
</feature>
<organism evidence="6 7">
    <name type="scientific">Sporormia fimetaria CBS 119925</name>
    <dbReference type="NCBI Taxonomy" id="1340428"/>
    <lineage>
        <taxon>Eukaryota</taxon>
        <taxon>Fungi</taxon>
        <taxon>Dikarya</taxon>
        <taxon>Ascomycota</taxon>
        <taxon>Pezizomycotina</taxon>
        <taxon>Dothideomycetes</taxon>
        <taxon>Pleosporomycetidae</taxon>
        <taxon>Pleosporales</taxon>
        <taxon>Sporormiaceae</taxon>
        <taxon>Sporormia</taxon>
    </lineage>
</organism>
<reference evidence="6" key="1">
    <citation type="journal article" date="2020" name="Stud. Mycol.">
        <title>101 Dothideomycetes genomes: a test case for predicting lifestyles and emergence of pathogens.</title>
        <authorList>
            <person name="Haridas S."/>
            <person name="Albert R."/>
            <person name="Binder M."/>
            <person name="Bloem J."/>
            <person name="Labutti K."/>
            <person name="Salamov A."/>
            <person name="Andreopoulos B."/>
            <person name="Baker S."/>
            <person name="Barry K."/>
            <person name="Bills G."/>
            <person name="Bluhm B."/>
            <person name="Cannon C."/>
            <person name="Castanera R."/>
            <person name="Culley D."/>
            <person name="Daum C."/>
            <person name="Ezra D."/>
            <person name="Gonzalez J."/>
            <person name="Henrissat B."/>
            <person name="Kuo A."/>
            <person name="Liang C."/>
            <person name="Lipzen A."/>
            <person name="Lutzoni F."/>
            <person name="Magnuson J."/>
            <person name="Mondo S."/>
            <person name="Nolan M."/>
            <person name="Ohm R."/>
            <person name="Pangilinan J."/>
            <person name="Park H.-J."/>
            <person name="Ramirez L."/>
            <person name="Alfaro M."/>
            <person name="Sun H."/>
            <person name="Tritt A."/>
            <person name="Yoshinaga Y."/>
            <person name="Zwiers L.-H."/>
            <person name="Turgeon B."/>
            <person name="Goodwin S."/>
            <person name="Spatafora J."/>
            <person name="Crous P."/>
            <person name="Grigoriev I."/>
        </authorList>
    </citation>
    <scope>NUCLEOTIDE SEQUENCE</scope>
    <source>
        <strain evidence="6">CBS 119925</strain>
    </source>
</reference>
<dbReference type="Proteomes" id="UP000799440">
    <property type="component" value="Unassembled WGS sequence"/>
</dbReference>
<feature type="compositionally biased region" description="Polar residues" evidence="4">
    <location>
        <begin position="745"/>
        <end position="764"/>
    </location>
</feature>
<evidence type="ECO:0000256" key="4">
    <source>
        <dbReference type="SAM" id="MobiDB-lite"/>
    </source>
</evidence>
<feature type="compositionally biased region" description="Polar residues" evidence="4">
    <location>
        <begin position="992"/>
        <end position="1002"/>
    </location>
</feature>
<dbReference type="InterPro" id="IPR000195">
    <property type="entry name" value="Rab-GAP-TBC_dom"/>
</dbReference>
<protein>
    <recommendedName>
        <fullName evidence="5">Rab-GAP TBC domain-containing protein</fullName>
    </recommendedName>
</protein>
<feature type="region of interest" description="Disordered" evidence="4">
    <location>
        <begin position="528"/>
        <end position="575"/>
    </location>
</feature>
<feature type="compositionally biased region" description="Polar residues" evidence="4">
    <location>
        <begin position="553"/>
        <end position="575"/>
    </location>
</feature>
<evidence type="ECO:0000313" key="7">
    <source>
        <dbReference type="Proteomes" id="UP000799440"/>
    </source>
</evidence>
<evidence type="ECO:0000259" key="5">
    <source>
        <dbReference type="PROSITE" id="PS50086"/>
    </source>
</evidence>
<dbReference type="InterPro" id="IPR050302">
    <property type="entry name" value="Rab_GAP_TBC_domain"/>
</dbReference>
<keyword evidence="1" id="KW-0343">GTPase activation</keyword>
<dbReference type="Gene3D" id="1.10.472.80">
    <property type="entry name" value="Ypt/Rab-GAP domain of gyp1p, domain 3"/>
    <property type="match status" value="1"/>
</dbReference>
<dbReference type="FunFam" id="1.10.8.270:FF:000001">
    <property type="entry name" value="TBC1 domain family member 1"/>
    <property type="match status" value="1"/>
</dbReference>
<dbReference type="Gene3D" id="1.10.10.750">
    <property type="entry name" value="Ypt/Rab-GAP domain of gyp1p, domain 1"/>
    <property type="match status" value="1"/>
</dbReference>
<feature type="coiled-coil region" evidence="3">
    <location>
        <begin position="618"/>
        <end position="645"/>
    </location>
</feature>
<dbReference type="PANTHER" id="PTHR47219:SF9">
    <property type="entry name" value="GTPASE ACTIVATING PROTEIN AND CENTROSOME-ASSOCIATED, ISOFORM B"/>
    <property type="match status" value="1"/>
</dbReference>
<dbReference type="PROSITE" id="PS50086">
    <property type="entry name" value="TBC_RABGAP"/>
    <property type="match status" value="1"/>
</dbReference>
<sequence>MAQEPTVRGARSPRTHIDSGPLPTDSMVTVPLSESGRQTMTEEDFTLGAPLKPDITIDMRRLSSRPTSEEILNAFREPRQSEASFNIEVLPSPPRVRSGKEVPQSPKLESRSRSDSSSSDRSQVKWEELDKKEEQEPQEDGQDKAMALLLARLEQENNALTADPKAGIKTNRARSQSRPPSINQLKRLVQAQDTAAVRLSLLPSPPPMTELEFWAALVRDYPQTVQRLPTLSLNKIRGGIPAPLRGVVWQSASGARDKLIEDQYDSLCGESSPYENIINKDLGRSFPGVEMFKDPEGEGQKMLGRVLKCFSLYDHKIGYCQGLGFLVGPLLMQMGDKEAFCVLVRLMEDYDLRSCFLPDLSGLHLRIFQFQRLLAQHMPKLAAHLEELQVESAYLSQWFLSFFAVTCPLPMLFRIYDVLFAEGASETIMRVALALMKRNEQKILSLTEFEDVMQLLLGRSLWDPYGRNAKSADELVNDFVGFTNDVTREKLQGLEAAFKESQKDGASKEVQKSATSFLGRLWPISNSSTKSVSLSPGLAAPSRPVSFLRRTPSKQSLASTMISEQGSEGSTHTQSTALTELSRGFSGDALSLKSGHDSVAFSIRTAHSAKDRDLHYQIEQLLMSISQLQRQNSELEASLQKQREDRKEDHRIVRAAISRMRNEQSLLSTSSSKESRRRTTITSAEVSTPPASRSETTNLPPEVSEVTELLDSRFPAQQLHHRASSIFETKAVLKDSLARTKEQLQNETARATSLSRDLSETQADLQNARDALKETRQRLQDSYNQNQKHEKTILELRQSMRKGSWVSTPETPDGGASLSRTSTSESPTSINPAGGLRELRLGRSASQKKRDHHTPPIMPQFAKRSSSLASQSMLVTSPPPMPDTSSSSTPTLAPPAPNMNTDTESLLLELVNAKTAEAVAKQELEELRARFESMKKAMGITANSTANTGLTSSPAGSPAGGMHKKSPSTTPLATPPASGGVVGGFWSGWKRSVSSSNVNTGA</sequence>
<evidence type="ECO:0000313" key="6">
    <source>
        <dbReference type="EMBL" id="KAF2744639.1"/>
    </source>
</evidence>
<feature type="region of interest" description="Disordered" evidence="4">
    <location>
        <begin position="744"/>
        <end position="764"/>
    </location>
</feature>
<feature type="compositionally biased region" description="Polar residues" evidence="4">
    <location>
        <begin position="863"/>
        <end position="875"/>
    </location>
</feature>
<feature type="compositionally biased region" description="Basic and acidic residues" evidence="4">
    <location>
        <begin position="122"/>
        <end position="135"/>
    </location>
</feature>
<name>A0A6A6V4C0_9PLEO</name>
<dbReference type="PANTHER" id="PTHR47219">
    <property type="entry name" value="RAB GTPASE-ACTIVATING PROTEIN 1-LIKE"/>
    <property type="match status" value="1"/>
</dbReference>
<keyword evidence="2 3" id="KW-0175">Coiled coil</keyword>
<proteinExistence type="predicted"/>
<dbReference type="OrthoDB" id="159449at2759"/>
<dbReference type="InterPro" id="IPR035969">
    <property type="entry name" value="Rab-GAP_TBC_sf"/>
</dbReference>
<feature type="region of interest" description="Disordered" evidence="4">
    <location>
        <begin position="798"/>
        <end position="901"/>
    </location>
</feature>
<dbReference type="SUPFAM" id="SSF47923">
    <property type="entry name" value="Ypt/Rab-GAP domain of gyp1p"/>
    <property type="match status" value="2"/>
</dbReference>
<dbReference type="Pfam" id="PF00566">
    <property type="entry name" value="RabGAP-TBC"/>
    <property type="match status" value="1"/>
</dbReference>
<dbReference type="FunFam" id="1.10.472.80:FF:000027">
    <property type="entry name" value="GTPase activating protein (Evi5)"/>
    <property type="match status" value="1"/>
</dbReference>
<feature type="compositionally biased region" description="Low complexity" evidence="4">
    <location>
        <begin position="967"/>
        <end position="979"/>
    </location>
</feature>
<feature type="compositionally biased region" description="Polar residues" evidence="4">
    <location>
        <begin position="944"/>
        <end position="955"/>
    </location>
</feature>
<dbReference type="GO" id="GO:0031267">
    <property type="term" value="F:small GTPase binding"/>
    <property type="evidence" value="ECO:0007669"/>
    <property type="project" value="TreeGrafter"/>
</dbReference>
<dbReference type="EMBL" id="MU006587">
    <property type="protein sequence ID" value="KAF2744639.1"/>
    <property type="molecule type" value="Genomic_DNA"/>
</dbReference>
<gene>
    <name evidence="6" type="ORF">M011DRAFT_479674</name>
</gene>
<evidence type="ECO:0000256" key="3">
    <source>
        <dbReference type="SAM" id="Coils"/>
    </source>
</evidence>
<dbReference type="GO" id="GO:0005096">
    <property type="term" value="F:GTPase activator activity"/>
    <property type="evidence" value="ECO:0007669"/>
    <property type="project" value="UniProtKB-KW"/>
</dbReference>
<feature type="region of interest" description="Disordered" evidence="4">
    <location>
        <begin position="659"/>
        <end position="700"/>
    </location>
</feature>
<feature type="compositionally biased region" description="Polar residues" evidence="4">
    <location>
        <begin position="684"/>
        <end position="699"/>
    </location>
</feature>
<evidence type="ECO:0000256" key="2">
    <source>
        <dbReference type="ARBA" id="ARBA00023054"/>
    </source>
</evidence>
<feature type="domain" description="Rab-GAP TBC" evidence="5">
    <location>
        <begin position="239"/>
        <end position="423"/>
    </location>
</feature>
<feature type="region of interest" description="Disordered" evidence="4">
    <location>
        <begin position="160"/>
        <end position="180"/>
    </location>
</feature>
<feature type="region of interest" description="Disordered" evidence="4">
    <location>
        <begin position="1"/>
        <end position="142"/>
    </location>
</feature>
<feature type="region of interest" description="Disordered" evidence="4">
    <location>
        <begin position="944"/>
        <end position="1002"/>
    </location>
</feature>
<keyword evidence="7" id="KW-1185">Reference proteome</keyword>
<evidence type="ECO:0000256" key="1">
    <source>
        <dbReference type="ARBA" id="ARBA00022468"/>
    </source>
</evidence>
<dbReference type="Gene3D" id="1.10.8.270">
    <property type="entry name" value="putative rabgap domain of human tbc1 domain family member 14 like domains"/>
    <property type="match status" value="1"/>
</dbReference>
<accession>A0A6A6V4C0</accession>
<dbReference type="AlphaFoldDB" id="A0A6A6V4C0"/>
<dbReference type="FunFam" id="1.10.10.750:FF:000003">
    <property type="entry name" value="GTPase activating protein (Evi5)"/>
    <property type="match status" value="1"/>
</dbReference>